<reference evidence="2 3" key="1">
    <citation type="journal article" date="2019" name="Sci. Rep.">
        <title>Orb-weaving spider Araneus ventricosus genome elucidates the spidroin gene catalogue.</title>
        <authorList>
            <person name="Kono N."/>
            <person name="Nakamura H."/>
            <person name="Ohtoshi R."/>
            <person name="Moran D.A.P."/>
            <person name="Shinohara A."/>
            <person name="Yoshida Y."/>
            <person name="Fujiwara M."/>
            <person name="Mori M."/>
            <person name="Tomita M."/>
            <person name="Arakawa K."/>
        </authorList>
    </citation>
    <scope>NUCLEOTIDE SEQUENCE [LARGE SCALE GENOMIC DNA]</scope>
</reference>
<sequence>MGAELCRLYRRGAVLQIVAKFVTRTSHLHTAEAEVMAQRGQKKEERKKLKNSRIIELSRQQHNVSGEKSQRNQKNKRSKPINGASSRRKELRRKQKEQGIMIVRHGNVTRREKE</sequence>
<evidence type="ECO:0000313" key="3">
    <source>
        <dbReference type="Proteomes" id="UP000499080"/>
    </source>
</evidence>
<proteinExistence type="predicted"/>
<evidence type="ECO:0000256" key="1">
    <source>
        <dbReference type="SAM" id="MobiDB-lite"/>
    </source>
</evidence>
<comment type="caution">
    <text evidence="2">The sequence shown here is derived from an EMBL/GenBank/DDBJ whole genome shotgun (WGS) entry which is preliminary data.</text>
</comment>
<evidence type="ECO:0000313" key="2">
    <source>
        <dbReference type="EMBL" id="GBM98232.1"/>
    </source>
</evidence>
<dbReference type="AlphaFoldDB" id="A0A4Y2KA89"/>
<keyword evidence="3" id="KW-1185">Reference proteome</keyword>
<dbReference type="EMBL" id="BGPR01004304">
    <property type="protein sequence ID" value="GBM98232.1"/>
    <property type="molecule type" value="Genomic_DNA"/>
</dbReference>
<feature type="compositionally biased region" description="Polar residues" evidence="1">
    <location>
        <begin position="58"/>
        <end position="67"/>
    </location>
</feature>
<organism evidence="2 3">
    <name type="scientific">Araneus ventricosus</name>
    <name type="common">Orbweaver spider</name>
    <name type="synonym">Epeira ventricosa</name>
    <dbReference type="NCBI Taxonomy" id="182803"/>
    <lineage>
        <taxon>Eukaryota</taxon>
        <taxon>Metazoa</taxon>
        <taxon>Ecdysozoa</taxon>
        <taxon>Arthropoda</taxon>
        <taxon>Chelicerata</taxon>
        <taxon>Arachnida</taxon>
        <taxon>Araneae</taxon>
        <taxon>Araneomorphae</taxon>
        <taxon>Entelegynae</taxon>
        <taxon>Araneoidea</taxon>
        <taxon>Araneidae</taxon>
        <taxon>Araneus</taxon>
    </lineage>
</organism>
<feature type="region of interest" description="Disordered" evidence="1">
    <location>
        <begin position="34"/>
        <end position="114"/>
    </location>
</feature>
<protein>
    <submittedName>
        <fullName evidence="2">Uncharacterized protein</fullName>
    </submittedName>
</protein>
<gene>
    <name evidence="2" type="ORF">AVEN_84340_1</name>
</gene>
<dbReference type="Proteomes" id="UP000499080">
    <property type="component" value="Unassembled WGS sequence"/>
</dbReference>
<accession>A0A4Y2KA89</accession>
<name>A0A4Y2KA89_ARAVE</name>